<dbReference type="Gene3D" id="3.10.450.10">
    <property type="match status" value="1"/>
</dbReference>
<dbReference type="AlphaFoldDB" id="A0A6P6YB99"/>
<accession>A0A6P6YB99</accession>
<dbReference type="Proteomes" id="UP000515146">
    <property type="component" value="Unplaced"/>
</dbReference>
<gene>
    <name evidence="2" type="primary">LOC113796609</name>
</gene>
<name>A0A6P6YB99_DERPT</name>
<reference evidence="2" key="1">
    <citation type="submission" date="2025-08" db="UniProtKB">
        <authorList>
            <consortium name="RefSeq"/>
        </authorList>
    </citation>
    <scope>IDENTIFICATION</scope>
    <source>
        <strain evidence="2">Airmid</strain>
    </source>
</reference>
<proteinExistence type="predicted"/>
<dbReference type="KEGG" id="dpte:113796609"/>
<keyword evidence="1" id="KW-1185">Reference proteome</keyword>
<dbReference type="InterPro" id="IPR046350">
    <property type="entry name" value="Cystatin_sf"/>
</dbReference>
<organism evidence="1 2">
    <name type="scientific">Dermatophagoides pteronyssinus</name>
    <name type="common">European house dust mite</name>
    <dbReference type="NCBI Taxonomy" id="6956"/>
    <lineage>
        <taxon>Eukaryota</taxon>
        <taxon>Metazoa</taxon>
        <taxon>Ecdysozoa</taxon>
        <taxon>Arthropoda</taxon>
        <taxon>Chelicerata</taxon>
        <taxon>Arachnida</taxon>
        <taxon>Acari</taxon>
        <taxon>Acariformes</taxon>
        <taxon>Sarcoptiformes</taxon>
        <taxon>Astigmata</taxon>
        <taxon>Psoroptidia</taxon>
        <taxon>Analgoidea</taxon>
        <taxon>Pyroglyphidae</taxon>
        <taxon>Dermatophagoidinae</taxon>
        <taxon>Dermatophagoides</taxon>
    </lineage>
</organism>
<dbReference type="RefSeq" id="XP_027202713.1">
    <property type="nucleotide sequence ID" value="XM_027346912.1"/>
</dbReference>
<dbReference type="InParanoid" id="A0A6P6YB99"/>
<dbReference type="SUPFAM" id="SSF54403">
    <property type="entry name" value="Cystatin/monellin"/>
    <property type="match status" value="1"/>
</dbReference>
<dbReference type="OrthoDB" id="6513972at2759"/>
<evidence type="ECO:0000313" key="2">
    <source>
        <dbReference type="RefSeq" id="XP_027202713.1"/>
    </source>
</evidence>
<protein>
    <submittedName>
        <fullName evidence="2">Uncharacterized protein LOC113796609</fullName>
    </submittedName>
</protein>
<evidence type="ECO:0000313" key="1">
    <source>
        <dbReference type="Proteomes" id="UP000515146"/>
    </source>
</evidence>
<sequence>MYLKILFLNLIASSLMIMTIDCDITSLKQGFQPVDVNDRRIINVLNNVEPQMNDRIDSTNLFRVETIQSAEMIEDGQHNQIRCSILYGETECNKTEIYHIYTCKFTGHHIRCNVHIMNWRRDILEHFDCYQH</sequence>